<dbReference type="Pfam" id="PF13529">
    <property type="entry name" value="Peptidase_C39_2"/>
    <property type="match status" value="1"/>
</dbReference>
<feature type="domain" description="Peptidase C39-like" evidence="1">
    <location>
        <begin position="35"/>
        <end position="160"/>
    </location>
</feature>
<dbReference type="AlphaFoldDB" id="A0A1J0KSK8"/>
<name>A0A1J0KSK8_9GAMM</name>
<proteinExistence type="predicted"/>
<organism evidence="2 3">
    <name type="scientific">Francisella frigiditurris</name>
    <dbReference type="NCBI Taxonomy" id="1542390"/>
    <lineage>
        <taxon>Bacteria</taxon>
        <taxon>Pseudomonadati</taxon>
        <taxon>Pseudomonadota</taxon>
        <taxon>Gammaproteobacteria</taxon>
        <taxon>Thiotrichales</taxon>
        <taxon>Francisellaceae</taxon>
        <taxon>Francisella</taxon>
    </lineage>
</organism>
<accession>A0A1J0KSK8</accession>
<evidence type="ECO:0000313" key="2">
    <source>
        <dbReference type="EMBL" id="APC96737.1"/>
    </source>
</evidence>
<protein>
    <submittedName>
        <fullName evidence="2">Peptidase C39 family protein</fullName>
    </submittedName>
</protein>
<evidence type="ECO:0000313" key="3">
    <source>
        <dbReference type="Proteomes" id="UP000182521"/>
    </source>
</evidence>
<dbReference type="STRING" id="1542390.KX01_724"/>
<keyword evidence="3" id="KW-1185">Reference proteome</keyword>
<dbReference type="KEGG" id="frc:KX01_724"/>
<reference evidence="3" key="1">
    <citation type="submission" date="2014-10" db="EMBL/GenBank/DDBJ databases">
        <authorList>
            <person name="Kuske C.R."/>
            <person name="Challacombe J.F."/>
            <person name="Daligault H.E."/>
            <person name="Davenport K.W."/>
            <person name="Johnson S.L."/>
            <person name="Siddaramappa S."/>
            <person name="Petersen J.M."/>
        </authorList>
    </citation>
    <scope>NUCLEOTIDE SEQUENCE [LARGE SCALE GENOMIC DNA]</scope>
    <source>
        <strain evidence="3">CA97-1460</strain>
    </source>
</reference>
<gene>
    <name evidence="2" type="ORF">KX01_724</name>
</gene>
<dbReference type="Gene3D" id="3.90.70.10">
    <property type="entry name" value="Cysteine proteinases"/>
    <property type="match status" value="1"/>
</dbReference>
<dbReference type="InterPro" id="IPR039564">
    <property type="entry name" value="Peptidase_C39-like"/>
</dbReference>
<sequence>MNYAYSYQNFADKNFIDKVVKTFDLPSDKNITMLNIQDYQQTTDYTCGPAAIMTLMHYYGLLKDSDMNKETEMKIAKELKTDDDYGTTPENMANWLKTHGLEVEQGTNGNIQMLVDNLDKGIPTLVDWIDWGGHWTLVTGYQKLGNSIDDDKDLILFTDPAVHFNNEKTINGLTKINPDRFQYMWFDSKQVPGIYITASKKD</sequence>
<evidence type="ECO:0000259" key="1">
    <source>
        <dbReference type="Pfam" id="PF13529"/>
    </source>
</evidence>
<dbReference type="EMBL" id="CP009654">
    <property type="protein sequence ID" value="APC96737.1"/>
    <property type="molecule type" value="Genomic_DNA"/>
</dbReference>
<dbReference type="Proteomes" id="UP000182521">
    <property type="component" value="Chromosome"/>
</dbReference>